<dbReference type="PANTHER" id="PTHR48061">
    <property type="entry name" value="LEUCINE-RICH REPEAT RECEPTOR PROTEIN KINASE EMS1-LIKE-RELATED"/>
    <property type="match status" value="1"/>
</dbReference>
<accession>A0A498K6D6</accession>
<dbReference type="PANTHER" id="PTHR48061:SF2">
    <property type="entry name" value="RECEPTOR LIKE PROTEIN 30-LIKE"/>
    <property type="match status" value="1"/>
</dbReference>
<keyword evidence="4" id="KW-0597">Phosphoprotein</keyword>
<reference evidence="15 16" key="1">
    <citation type="submission" date="2018-10" db="EMBL/GenBank/DDBJ databases">
        <title>A high-quality apple genome assembly.</title>
        <authorList>
            <person name="Hu J."/>
        </authorList>
    </citation>
    <scope>NUCLEOTIDE SEQUENCE [LARGE SCALE GENOMIC DNA]</scope>
    <source>
        <strain evidence="16">cv. HFTH1</strain>
        <tissue evidence="15">Young leaf</tissue>
    </source>
</reference>
<dbReference type="Pfam" id="PF00560">
    <property type="entry name" value="LRR_1"/>
    <property type="match status" value="7"/>
</dbReference>
<dbReference type="GO" id="GO:0005886">
    <property type="term" value="C:plasma membrane"/>
    <property type="evidence" value="ECO:0007669"/>
    <property type="project" value="UniProtKB-SubCell"/>
</dbReference>
<evidence type="ECO:0000256" key="7">
    <source>
        <dbReference type="ARBA" id="ARBA00022729"/>
    </source>
</evidence>
<evidence type="ECO:0000256" key="3">
    <source>
        <dbReference type="ARBA" id="ARBA00022475"/>
    </source>
</evidence>
<dbReference type="InterPro" id="IPR003591">
    <property type="entry name" value="Leu-rich_rpt_typical-subtyp"/>
</dbReference>
<keyword evidence="8" id="KW-0677">Repeat</keyword>
<comment type="subcellular location">
    <subcellularLocation>
        <location evidence="1">Cell membrane</location>
        <topology evidence="1">Single-pass type I membrane protein</topology>
    </subcellularLocation>
</comment>
<evidence type="ECO:0000256" key="1">
    <source>
        <dbReference type="ARBA" id="ARBA00004251"/>
    </source>
</evidence>
<evidence type="ECO:0000256" key="13">
    <source>
        <dbReference type="SAM" id="Phobius"/>
    </source>
</evidence>
<evidence type="ECO:0000256" key="8">
    <source>
        <dbReference type="ARBA" id="ARBA00022737"/>
    </source>
</evidence>
<dbReference type="Pfam" id="PF08263">
    <property type="entry name" value="LRRNT_2"/>
    <property type="match status" value="1"/>
</dbReference>
<keyword evidence="3" id="KW-1003">Cell membrane</keyword>
<name>A0A498K6D6_MALDO</name>
<evidence type="ECO:0000256" key="4">
    <source>
        <dbReference type="ARBA" id="ARBA00022553"/>
    </source>
</evidence>
<protein>
    <recommendedName>
        <fullName evidence="14">Leucine-rich repeat-containing N-terminal plant-type domain-containing protein</fullName>
    </recommendedName>
</protein>
<dbReference type="FunFam" id="3.80.10.10:FF:000041">
    <property type="entry name" value="LRR receptor-like serine/threonine-protein kinase ERECTA"/>
    <property type="match status" value="1"/>
</dbReference>
<keyword evidence="11" id="KW-0675">Receptor</keyword>
<proteinExistence type="inferred from homology"/>
<comment type="similarity">
    <text evidence="2">Belongs to the RLP family.</text>
</comment>
<feature type="transmembrane region" description="Helical" evidence="13">
    <location>
        <begin position="7"/>
        <end position="27"/>
    </location>
</feature>
<evidence type="ECO:0000259" key="14">
    <source>
        <dbReference type="Pfam" id="PF08263"/>
    </source>
</evidence>
<evidence type="ECO:0000313" key="16">
    <source>
        <dbReference type="Proteomes" id="UP000290289"/>
    </source>
</evidence>
<keyword evidence="16" id="KW-1185">Reference proteome</keyword>
<keyword evidence="5" id="KW-0433">Leucine-rich repeat</keyword>
<dbReference type="InterPro" id="IPR001611">
    <property type="entry name" value="Leu-rich_rpt"/>
</dbReference>
<evidence type="ECO:0000256" key="9">
    <source>
        <dbReference type="ARBA" id="ARBA00022989"/>
    </source>
</evidence>
<evidence type="ECO:0000256" key="10">
    <source>
        <dbReference type="ARBA" id="ARBA00023136"/>
    </source>
</evidence>
<evidence type="ECO:0000256" key="5">
    <source>
        <dbReference type="ARBA" id="ARBA00022614"/>
    </source>
</evidence>
<evidence type="ECO:0000256" key="6">
    <source>
        <dbReference type="ARBA" id="ARBA00022692"/>
    </source>
</evidence>
<dbReference type="Proteomes" id="UP000290289">
    <property type="component" value="Chromosome 4"/>
</dbReference>
<dbReference type="InterPro" id="IPR032675">
    <property type="entry name" value="LRR_dom_sf"/>
</dbReference>
<organism evidence="15 16">
    <name type="scientific">Malus domestica</name>
    <name type="common">Apple</name>
    <name type="synonym">Pyrus malus</name>
    <dbReference type="NCBI Taxonomy" id="3750"/>
    <lineage>
        <taxon>Eukaryota</taxon>
        <taxon>Viridiplantae</taxon>
        <taxon>Streptophyta</taxon>
        <taxon>Embryophyta</taxon>
        <taxon>Tracheophyta</taxon>
        <taxon>Spermatophyta</taxon>
        <taxon>Magnoliopsida</taxon>
        <taxon>eudicotyledons</taxon>
        <taxon>Gunneridae</taxon>
        <taxon>Pentapetalae</taxon>
        <taxon>rosids</taxon>
        <taxon>fabids</taxon>
        <taxon>Rosales</taxon>
        <taxon>Rosaceae</taxon>
        <taxon>Amygdaloideae</taxon>
        <taxon>Maleae</taxon>
        <taxon>Malus</taxon>
    </lineage>
</organism>
<evidence type="ECO:0000256" key="12">
    <source>
        <dbReference type="ARBA" id="ARBA00023180"/>
    </source>
</evidence>
<feature type="domain" description="Leucine-rich repeat-containing N-terminal plant-type" evidence="14">
    <location>
        <begin position="33"/>
        <end position="72"/>
    </location>
</feature>
<dbReference type="SUPFAM" id="SSF52047">
    <property type="entry name" value="RNI-like"/>
    <property type="match status" value="1"/>
</dbReference>
<gene>
    <name evidence="15" type="ORF">DVH24_014824</name>
</gene>
<dbReference type="InterPro" id="IPR013210">
    <property type="entry name" value="LRR_N_plant-typ"/>
</dbReference>
<keyword evidence="9 13" id="KW-1133">Transmembrane helix</keyword>
<dbReference type="AlphaFoldDB" id="A0A498K6D6"/>
<dbReference type="InterPro" id="IPR046956">
    <property type="entry name" value="RLP23-like"/>
</dbReference>
<dbReference type="PRINTS" id="PR00019">
    <property type="entry name" value="LEURICHRPT"/>
</dbReference>
<dbReference type="EMBL" id="RDQH01000330">
    <property type="protein sequence ID" value="RXI01475.1"/>
    <property type="molecule type" value="Genomic_DNA"/>
</dbReference>
<dbReference type="GO" id="GO:0007165">
    <property type="term" value="P:signal transduction"/>
    <property type="evidence" value="ECO:0007669"/>
    <property type="project" value="UniProtKB-ARBA"/>
</dbReference>
<keyword evidence="12" id="KW-0325">Glycoprotein</keyword>
<dbReference type="Gene3D" id="3.80.10.10">
    <property type="entry name" value="Ribonuclease Inhibitor"/>
    <property type="match status" value="8"/>
</dbReference>
<dbReference type="FunFam" id="3.80.10.10:FF:000095">
    <property type="entry name" value="LRR receptor-like serine/threonine-protein kinase GSO1"/>
    <property type="match status" value="1"/>
</dbReference>
<dbReference type="SUPFAM" id="SSF52058">
    <property type="entry name" value="L domain-like"/>
    <property type="match status" value="3"/>
</dbReference>
<comment type="caution">
    <text evidence="15">The sequence shown here is derived from an EMBL/GenBank/DDBJ whole genome shotgun (WGS) entry which is preliminary data.</text>
</comment>
<sequence length="1233" mass="136663">MKIPLFSWLFLIPFYYCSISVNVFLVYGQCPGDQQSLLLQLKNGLTFDPATSKKLAKWKNGSDHCSWEGVSCKKGCVSNLDLSSEAITGGLDNSSSLFRLQSIEYRNLAYNFFNYTQIPSEFKQLTGLSNLNLSNAGFAGQVPIEISHLKRLVTLDLSTFYFPGTPSLNLENPKLDVLLRNFSELVELHLDGVTISAQGTEWCQAISSSLPNLRVLSLSTCNLSGPIHISLLKLKSLSVIRIENNNLSTHVPEFFSNFSNLTSLLLMNSGLNGSFPKNIFRVPTLQTIDLSGNPQLKGPLPEFPKNGSLRSLVLNGANFTGSIPRSMEDLTQLVYLDLSANKFNGSVPSFSMAKNLTLLDLSYNQLTGQINSSRWENLTSLVNLDLRHNLLNGTIPPSVFSLPMLQKLQLSNNEFSGKLPEFGATSVLDTLDLSSNKLEGPIPKSILNFRGLKILLLSSNNFTGSFLLNDIQQLKNLSSLDLSYNSLSINYTETNSSHSSFPNITTLKLVAGNLTRIPSFLRSQSKLSTLDLSQNQIHGEIPNWIWRLSNLVQLNLSCNSLETLEGHFLNLTSTLSVLDLHSNQLQGQIPMLPGLATFLDYSRNNFSSSIPADIGDFLMYTMFFSLSSNKFQGSIPESICKASYLQVLDFSNNSLGGTIPWCLTEISRTLAVLNLRRNRLGGSVPNRFPQHCSLKTLDLSGNQIAGLFPKSLANCTMLEVLNTGNNQIKDSFPHLLKNISSLRVLVLRSNHFYGQIGCNTTSGAWPKLQIVDIARNNFSGEIPATCLITWSAMITDEDDAMAKINQLQFLVQQFSQVYYQDTITVTIKGLELELVKILTVFTSIDFSCNKFNGSIPEEVGDLKSLYGLNLSSNVFTGTIPSSLGNLRQLESLDLSDNKLSGEIPQELVKLNFLSFLNLSNNQLNGKIPTGTQIQSFAPDSFAGNKGLWGPPLTVDITSRLPPPLEKGHSNAQPEIDFDLISTEIGCIFGLGAVIGPLVFCKRWRKWYYKTVESIFFKVDSTSALFHLQYIEDLNLAYNDFNYTQIPSEFGQLTGLSSLNLMNAGFAGQVPIEISYLTRLVTLDLQEKIFQVPTLQTIDLPRNQQLQGSLTEFPKNASLRSLVLRGANFSGLLPNSIGNLKMLSKIDISSCNFTGSIPRSIAIMLGFIKALAFLVSNFQYPANKKPSDEIDELILFLVRYMHDKVSEYTRRYVCALLQELNILVATSMNNFHTN</sequence>
<evidence type="ECO:0000313" key="15">
    <source>
        <dbReference type="EMBL" id="RXI01475.1"/>
    </source>
</evidence>
<dbReference type="PROSITE" id="PS51450">
    <property type="entry name" value="LRR"/>
    <property type="match status" value="2"/>
</dbReference>
<keyword evidence="6 13" id="KW-0812">Transmembrane</keyword>
<dbReference type="FunFam" id="3.80.10.10:FF:000383">
    <property type="entry name" value="Leucine-rich repeat receptor protein kinase EMS1"/>
    <property type="match status" value="1"/>
</dbReference>
<dbReference type="SMART" id="SM00369">
    <property type="entry name" value="LRR_TYP"/>
    <property type="match status" value="7"/>
</dbReference>
<keyword evidence="7" id="KW-0732">Signal</keyword>
<evidence type="ECO:0000256" key="11">
    <source>
        <dbReference type="ARBA" id="ARBA00023170"/>
    </source>
</evidence>
<dbReference type="FunFam" id="3.80.10.10:FF:000111">
    <property type="entry name" value="LRR receptor-like serine/threonine-protein kinase ERECTA"/>
    <property type="match status" value="1"/>
</dbReference>
<evidence type="ECO:0000256" key="2">
    <source>
        <dbReference type="ARBA" id="ARBA00009592"/>
    </source>
</evidence>
<dbReference type="Pfam" id="PF13855">
    <property type="entry name" value="LRR_8"/>
    <property type="match status" value="3"/>
</dbReference>
<dbReference type="SMART" id="SM00365">
    <property type="entry name" value="LRR_SD22"/>
    <property type="match status" value="6"/>
</dbReference>
<keyword evidence="10 13" id="KW-0472">Membrane</keyword>